<dbReference type="Pfam" id="PF11994">
    <property type="entry name" value="DUF3489"/>
    <property type="match status" value="1"/>
</dbReference>
<organism evidence="2 3">
    <name type="scientific">Novosphingobium aquae</name>
    <dbReference type="NCBI Taxonomy" id="3133435"/>
    <lineage>
        <taxon>Bacteria</taxon>
        <taxon>Pseudomonadati</taxon>
        <taxon>Pseudomonadota</taxon>
        <taxon>Alphaproteobacteria</taxon>
        <taxon>Sphingomonadales</taxon>
        <taxon>Sphingomonadaceae</taxon>
        <taxon>Novosphingobium</taxon>
    </lineage>
</organism>
<reference evidence="2 3" key="1">
    <citation type="submission" date="2024-03" db="EMBL/GenBank/DDBJ databases">
        <authorList>
            <person name="Jo J.-H."/>
        </authorList>
    </citation>
    <scope>NUCLEOTIDE SEQUENCE [LARGE SCALE GENOMIC DNA]</scope>
    <source>
        <strain evidence="2 3">AS3R-12</strain>
    </source>
</reference>
<evidence type="ECO:0000313" key="3">
    <source>
        <dbReference type="Proteomes" id="UP001379235"/>
    </source>
</evidence>
<keyword evidence="3" id="KW-1185">Reference proteome</keyword>
<accession>A0ABU8S927</accession>
<feature type="compositionally biased region" description="Low complexity" evidence="1">
    <location>
        <begin position="24"/>
        <end position="35"/>
    </location>
</feature>
<feature type="region of interest" description="Disordered" evidence="1">
    <location>
        <begin position="1"/>
        <end position="52"/>
    </location>
</feature>
<name>A0ABU8S927_9SPHN</name>
<dbReference type="EMBL" id="JBBHJY010000005">
    <property type="protein sequence ID" value="MEJ6010458.1"/>
    <property type="molecule type" value="Genomic_DNA"/>
</dbReference>
<evidence type="ECO:0000313" key="2">
    <source>
        <dbReference type="EMBL" id="MEJ6010458.1"/>
    </source>
</evidence>
<protein>
    <submittedName>
        <fullName evidence="2">DUF3489 domain-containing protein</fullName>
    </submittedName>
</protein>
<sequence>MTETMTQPASKRPRRMAREPEPQQPAAQTLATPPTADSPPLSPPAVKIKQPGKTDAVLALLRREDGATLAELMAATGWLAHSTRAALTGLRKKGHGIERSKRGEDTCYRIAGAA</sequence>
<proteinExistence type="predicted"/>
<dbReference type="Proteomes" id="UP001379235">
    <property type="component" value="Unassembled WGS sequence"/>
</dbReference>
<dbReference type="InterPro" id="IPR021880">
    <property type="entry name" value="DUF3489"/>
</dbReference>
<gene>
    <name evidence="2" type="ORF">WG900_11050</name>
</gene>
<comment type="caution">
    <text evidence="2">The sequence shown here is derived from an EMBL/GenBank/DDBJ whole genome shotgun (WGS) entry which is preliminary data.</text>
</comment>
<dbReference type="RefSeq" id="WP_339967122.1">
    <property type="nucleotide sequence ID" value="NZ_JBBHJY010000005.1"/>
</dbReference>
<evidence type="ECO:0000256" key="1">
    <source>
        <dbReference type="SAM" id="MobiDB-lite"/>
    </source>
</evidence>